<evidence type="ECO:0000256" key="5">
    <source>
        <dbReference type="ARBA" id="ARBA00023242"/>
    </source>
</evidence>
<dbReference type="GO" id="GO:0005634">
    <property type="term" value="C:nucleus"/>
    <property type="evidence" value="ECO:0007669"/>
    <property type="project" value="UniProtKB-SubCell"/>
</dbReference>
<accession>A0A1S6EMX6</accession>
<dbReference type="EMBL" id="KY296334">
    <property type="protein sequence ID" value="AQR59351.1"/>
    <property type="molecule type" value="mRNA"/>
</dbReference>
<evidence type="ECO:0000259" key="7">
    <source>
        <dbReference type="PROSITE" id="PS51369"/>
    </source>
</evidence>
<protein>
    <submittedName>
        <fullName evidence="8">CINCINNATA-like protein 5</fullName>
    </submittedName>
</protein>
<evidence type="ECO:0000256" key="3">
    <source>
        <dbReference type="ARBA" id="ARBA00023125"/>
    </source>
</evidence>
<feature type="region of interest" description="Disordered" evidence="6">
    <location>
        <begin position="161"/>
        <end position="189"/>
    </location>
</feature>
<feature type="compositionally biased region" description="Basic and acidic residues" evidence="6">
    <location>
        <begin position="15"/>
        <end position="24"/>
    </location>
</feature>
<keyword evidence="5" id="KW-0539">Nucleus</keyword>
<keyword evidence="3" id="KW-0238">DNA-binding</keyword>
<feature type="compositionally biased region" description="Basic residues" evidence="6">
    <location>
        <begin position="1"/>
        <end position="12"/>
    </location>
</feature>
<evidence type="ECO:0000313" key="8">
    <source>
        <dbReference type="EMBL" id="AQR59351.1"/>
    </source>
</evidence>
<sequence>MEVKRPPNKRSRFSNGDKDDEKARNMVLSQQSSRIFRVSRASGGKDRHSKVITSKGLRDRRVRLSVSTAIQFYDLQDRLGFDQPSKAIEWLIKAASSAISELPSLVSSFPELAGGSNMNADSSKMNAEAEPGCSSTSETSKGSVLSLSRSEIRIKARERARLRAARDKEEKREDARDHLDTTEQHPQEMNQSSFTELLIAGSASEAAQIQEILRPSTVTADYFGQAGFFARTQQLPSSFCSAKGQTFSTSSPVGMMPYNIPAATGDNPEIQQFSFLNDHMDYNLNFSIAPGLASFHRGTLQSNLSAHSPFSPSSSSMDVQNLPFIFGAAASSAEAHFHSLYDSRLQLSKEPMTPFCLDGYRPSDLKGKRKS</sequence>
<dbReference type="Pfam" id="PF03634">
    <property type="entry name" value="TCP"/>
    <property type="match status" value="1"/>
</dbReference>
<keyword evidence="2" id="KW-0805">Transcription regulation</keyword>
<dbReference type="InterPro" id="IPR005333">
    <property type="entry name" value="Transcription_factor_TCP"/>
</dbReference>
<gene>
    <name evidence="8" type="primary">CIN-like5</name>
</gene>
<feature type="compositionally biased region" description="Polar residues" evidence="6">
    <location>
        <begin position="133"/>
        <end position="146"/>
    </location>
</feature>
<keyword evidence="4" id="KW-0804">Transcription</keyword>
<evidence type="ECO:0000256" key="6">
    <source>
        <dbReference type="SAM" id="MobiDB-lite"/>
    </source>
</evidence>
<dbReference type="GO" id="GO:2000032">
    <property type="term" value="P:regulation of secondary shoot formation"/>
    <property type="evidence" value="ECO:0007669"/>
    <property type="project" value="TreeGrafter"/>
</dbReference>
<evidence type="ECO:0000256" key="1">
    <source>
        <dbReference type="ARBA" id="ARBA00004123"/>
    </source>
</evidence>
<dbReference type="PANTHER" id="PTHR31072:SF93">
    <property type="entry name" value="TRANSCRIPTION FACTOR TCP24"/>
    <property type="match status" value="1"/>
</dbReference>
<feature type="domain" description="TCP" evidence="7">
    <location>
        <begin position="44"/>
        <end position="102"/>
    </location>
</feature>
<feature type="region of interest" description="Disordered" evidence="6">
    <location>
        <begin position="117"/>
        <end position="146"/>
    </location>
</feature>
<dbReference type="InterPro" id="IPR017887">
    <property type="entry name" value="TF_TCP_subgr"/>
</dbReference>
<dbReference type="PANTHER" id="PTHR31072">
    <property type="entry name" value="TRANSCRIPTION FACTOR TCP4-RELATED"/>
    <property type="match status" value="1"/>
</dbReference>
<evidence type="ECO:0000256" key="2">
    <source>
        <dbReference type="ARBA" id="ARBA00023015"/>
    </source>
</evidence>
<dbReference type="AlphaFoldDB" id="A0A1S6EMX6"/>
<organism evidence="8">
    <name type="scientific">Cattleya trianae</name>
    <dbReference type="NCBI Taxonomy" id="142280"/>
    <lineage>
        <taxon>Eukaryota</taxon>
        <taxon>Viridiplantae</taxon>
        <taxon>Streptophyta</taxon>
        <taxon>Embryophyta</taxon>
        <taxon>Tracheophyta</taxon>
        <taxon>Spermatophyta</taxon>
        <taxon>Magnoliopsida</taxon>
        <taxon>Liliopsida</taxon>
        <taxon>Asparagales</taxon>
        <taxon>Orchidaceae</taxon>
        <taxon>Epidendroideae</taxon>
        <taxon>Epidendreae</taxon>
        <taxon>Laeliinae</taxon>
        <taxon>Cattleya</taxon>
    </lineage>
</organism>
<name>A0A1S6EMX6_9ASPA</name>
<feature type="compositionally biased region" description="Basic and acidic residues" evidence="6">
    <location>
        <begin position="161"/>
        <end position="186"/>
    </location>
</feature>
<feature type="region of interest" description="Disordered" evidence="6">
    <location>
        <begin position="1"/>
        <end position="29"/>
    </location>
</feature>
<proteinExistence type="evidence at transcript level"/>
<reference evidence="8" key="1">
    <citation type="journal article" date="2017" name="Front. Plant Sci.">
        <title>Evolution and Expression Patterns of TCP Genes in Asparagales.</title>
        <authorList>
            <person name="Madrigal Y."/>
            <person name="Alzate J.F."/>
            <person name="Pabon-Mora N."/>
        </authorList>
    </citation>
    <scope>NUCLEOTIDE SEQUENCE</scope>
</reference>
<dbReference type="GO" id="GO:0043565">
    <property type="term" value="F:sequence-specific DNA binding"/>
    <property type="evidence" value="ECO:0007669"/>
    <property type="project" value="TreeGrafter"/>
</dbReference>
<comment type="subcellular location">
    <subcellularLocation>
        <location evidence="1">Nucleus</location>
    </subcellularLocation>
</comment>
<evidence type="ECO:0000256" key="4">
    <source>
        <dbReference type="ARBA" id="ARBA00023163"/>
    </source>
</evidence>
<dbReference type="GO" id="GO:0003700">
    <property type="term" value="F:DNA-binding transcription factor activity"/>
    <property type="evidence" value="ECO:0007669"/>
    <property type="project" value="InterPro"/>
</dbReference>
<dbReference type="PROSITE" id="PS51369">
    <property type="entry name" value="TCP"/>
    <property type="match status" value="1"/>
</dbReference>